<feature type="compositionally biased region" description="Low complexity" evidence="2">
    <location>
        <begin position="827"/>
        <end position="854"/>
    </location>
</feature>
<reference evidence="4" key="2">
    <citation type="submission" date="2021-04" db="EMBL/GenBank/DDBJ databases">
        <authorList>
            <person name="Podell S."/>
        </authorList>
    </citation>
    <scope>NUCLEOTIDE SEQUENCE</scope>
    <source>
        <strain evidence="4">Hildebrandi</strain>
    </source>
</reference>
<evidence type="ECO:0000256" key="1">
    <source>
        <dbReference type="PROSITE-ProRule" id="PRU00266"/>
    </source>
</evidence>
<protein>
    <submittedName>
        <fullName evidence="4">Double-stranded RNA binding motif protein</fullName>
    </submittedName>
</protein>
<organism evidence="4 5">
    <name type="scientific">Nitzschia inconspicua</name>
    <dbReference type="NCBI Taxonomy" id="303405"/>
    <lineage>
        <taxon>Eukaryota</taxon>
        <taxon>Sar</taxon>
        <taxon>Stramenopiles</taxon>
        <taxon>Ochrophyta</taxon>
        <taxon>Bacillariophyta</taxon>
        <taxon>Bacillariophyceae</taxon>
        <taxon>Bacillariophycidae</taxon>
        <taxon>Bacillariales</taxon>
        <taxon>Bacillariaceae</taxon>
        <taxon>Nitzschia</taxon>
    </lineage>
</organism>
<keyword evidence="5" id="KW-1185">Reference proteome</keyword>
<feature type="compositionally biased region" description="Basic and acidic residues" evidence="2">
    <location>
        <begin position="1159"/>
        <end position="1171"/>
    </location>
</feature>
<feature type="compositionally biased region" description="Acidic residues" evidence="2">
    <location>
        <begin position="1140"/>
        <end position="1151"/>
    </location>
</feature>
<feature type="compositionally biased region" description="Low complexity" evidence="2">
    <location>
        <begin position="119"/>
        <end position="136"/>
    </location>
</feature>
<feature type="compositionally biased region" description="Basic and acidic residues" evidence="2">
    <location>
        <begin position="1105"/>
        <end position="1117"/>
    </location>
</feature>
<evidence type="ECO:0000313" key="5">
    <source>
        <dbReference type="Proteomes" id="UP000693970"/>
    </source>
</evidence>
<feature type="compositionally biased region" description="Acidic residues" evidence="2">
    <location>
        <begin position="466"/>
        <end position="491"/>
    </location>
</feature>
<feature type="region of interest" description="Disordered" evidence="2">
    <location>
        <begin position="899"/>
        <end position="920"/>
    </location>
</feature>
<proteinExistence type="predicted"/>
<evidence type="ECO:0000313" key="4">
    <source>
        <dbReference type="EMBL" id="KAG7346659.1"/>
    </source>
</evidence>
<evidence type="ECO:0000256" key="2">
    <source>
        <dbReference type="SAM" id="MobiDB-lite"/>
    </source>
</evidence>
<gene>
    <name evidence="4" type="ORF">IV203_005728</name>
</gene>
<reference evidence="4" key="1">
    <citation type="journal article" date="2021" name="Sci. Rep.">
        <title>Diploid genomic architecture of Nitzschia inconspicua, an elite biomass production diatom.</title>
        <authorList>
            <person name="Oliver A."/>
            <person name="Podell S."/>
            <person name="Pinowska A."/>
            <person name="Traller J.C."/>
            <person name="Smith S.R."/>
            <person name="McClure R."/>
            <person name="Beliaev A."/>
            <person name="Bohutskyi P."/>
            <person name="Hill E.A."/>
            <person name="Rabines A."/>
            <person name="Zheng H."/>
            <person name="Allen L.Z."/>
            <person name="Kuo A."/>
            <person name="Grigoriev I.V."/>
            <person name="Allen A.E."/>
            <person name="Hazlebeck D."/>
            <person name="Allen E.E."/>
        </authorList>
    </citation>
    <scope>NUCLEOTIDE SEQUENCE</scope>
    <source>
        <strain evidence="4">Hildebrandi</strain>
    </source>
</reference>
<feature type="compositionally biased region" description="Basic and acidic residues" evidence="2">
    <location>
        <begin position="1"/>
        <end position="12"/>
    </location>
</feature>
<feature type="region of interest" description="Disordered" evidence="2">
    <location>
        <begin position="223"/>
        <end position="250"/>
    </location>
</feature>
<dbReference type="InterPro" id="IPR014720">
    <property type="entry name" value="dsRBD_dom"/>
</dbReference>
<feature type="domain" description="DRBM" evidence="3">
    <location>
        <begin position="520"/>
        <end position="556"/>
    </location>
</feature>
<feature type="compositionally biased region" description="Low complexity" evidence="2">
    <location>
        <begin position="92"/>
        <end position="105"/>
    </location>
</feature>
<feature type="compositionally biased region" description="Basic and acidic residues" evidence="2">
    <location>
        <begin position="446"/>
        <end position="465"/>
    </location>
</feature>
<dbReference type="OrthoDB" id="112668at2759"/>
<dbReference type="PROSITE" id="PS50137">
    <property type="entry name" value="DS_RBD"/>
    <property type="match status" value="2"/>
</dbReference>
<accession>A0A9K3KNY1</accession>
<feature type="region of interest" description="Disordered" evidence="2">
    <location>
        <begin position="975"/>
        <end position="994"/>
    </location>
</feature>
<feature type="region of interest" description="Disordered" evidence="2">
    <location>
        <begin position="1101"/>
        <end position="1171"/>
    </location>
</feature>
<feature type="compositionally biased region" description="Polar residues" evidence="2">
    <location>
        <begin position="15"/>
        <end position="27"/>
    </location>
</feature>
<feature type="compositionally biased region" description="Polar residues" evidence="2">
    <location>
        <begin position="339"/>
        <end position="352"/>
    </location>
</feature>
<feature type="region of interest" description="Disordered" evidence="2">
    <location>
        <begin position="1"/>
        <end position="136"/>
    </location>
</feature>
<dbReference type="GO" id="GO:0003723">
    <property type="term" value="F:RNA binding"/>
    <property type="evidence" value="ECO:0007669"/>
    <property type="project" value="UniProtKB-UniRule"/>
</dbReference>
<feature type="region of interest" description="Disordered" evidence="2">
    <location>
        <begin position="826"/>
        <end position="854"/>
    </location>
</feature>
<feature type="compositionally biased region" description="Pro residues" evidence="2">
    <location>
        <begin position="232"/>
        <end position="242"/>
    </location>
</feature>
<feature type="domain" description="DRBM" evidence="3">
    <location>
        <begin position="772"/>
        <end position="806"/>
    </location>
</feature>
<comment type="caution">
    <text evidence="4">The sequence shown here is derived from an EMBL/GenBank/DDBJ whole genome shotgun (WGS) entry which is preliminary data.</text>
</comment>
<feature type="region of interest" description="Disordered" evidence="2">
    <location>
        <begin position="628"/>
        <end position="672"/>
    </location>
</feature>
<feature type="region of interest" description="Disordered" evidence="2">
    <location>
        <begin position="263"/>
        <end position="393"/>
    </location>
</feature>
<dbReference type="EMBL" id="JAGRRH010000021">
    <property type="protein sequence ID" value="KAG7346659.1"/>
    <property type="molecule type" value="Genomic_DNA"/>
</dbReference>
<feature type="compositionally biased region" description="Polar residues" evidence="2">
    <location>
        <begin position="975"/>
        <end position="987"/>
    </location>
</feature>
<name>A0A9K3KNY1_9STRA</name>
<feature type="region of interest" description="Disordered" evidence="2">
    <location>
        <begin position="446"/>
        <end position="501"/>
    </location>
</feature>
<sequence>MNDGANVRERGVVSDTETVMENLSLEANPNDPVHDPSSNRQPGENGPAVNPNDDRNPGEPNDQGYHVLKQHGGGGNSNLDPGQPFYPPHQPPFLQHFHQYPNLNNPHHHPQAPLPPFQQPSSSPHQYNNNNNNNMMMMSPQWQQQQQHQLPSPTGAVLPQQLQHSGSTASQPQGHAGFLQLQYYEAQMRDHAAAYANAAAHAALAAAHIANLAVSTPSSIPTTQQFALPPNHSMPPALPEPPTLMFHPMYSPQESSSLAFQDLSLSPHNGHADFQQQLSGDAGGNFRRRKRQPRTEDSHNVGGGRHQRRYQNDASDDLVDSSCANEKRGRRRRRFWNDSAGNSSDSTYQNSYHHSKRPIHHNNVTTNLNNPRRRNRKAAMPAASSSSDGGGSASFIIKKKQKQLSDESLLGKTGSGALYEWCDKRRIAPVFECTIITLTSPLELDNEREHVDDNDGRKPAAKREGDNEDSDKEVEEKQEQEEDDDDDDEEEKYTPQKRFSRNIAEANVPGIRGAFDQKWYEMSVLIDGIEMGKGRGATKTSAKHEASRNALQVLLPGVQFDVHSGIVIKVPIDHRRSSASRINQWSANAVVQNSGTTSTRSAISSTIKTSSSCLDDLAPNLAKRLAIGQTNDDSDDDESKDYGNSDVNNGKKTSSRRGKWPYVYPGTSTTSDDEDANAYFESRGASVCSSLLHAMVQIDDRLSDPPEYTYEISTLSDGGNIGNSQVKRKAGVPIDSSSTCFPRGVFQCTGMLKMRVTNNDLPTDSSQNDTTVPRESFQLLRGVGSGATKREARHVAAAKLLALLFPHCKGMAQVKDAAENAREEYAASRALKQQQSRQAARLSSSQSNPNGFSSRTDDGFLSFNFALASKKTPPIPSSIEVSLATMISGLDEEEVTKLKNDTSAAPDESGQMRQLSRQRQLEDKVTAALQVLNEHDEEGRSLPDELTVDDVGRTLLRRANVDDMAWIEDLFGSQPTKSKTSCQSPLNSLRDEKETPPEAMRLWSSSAVVLLLCRAISPYDDPPLGCAVLTLGFSMQNGRVLRLAKLASQPHLPRERFVECLTSFASCMECFFDATLVLESKFTALREDFVQQTLQSHLPSVPVASDRREKVRKEKNPRAYSKMSRPLEDTFAQPALQSVQEEEGEGCEESDVSQKKNGKGQDKPSKRSRVE</sequence>
<dbReference type="Proteomes" id="UP000693970">
    <property type="component" value="Unassembled WGS sequence"/>
</dbReference>
<keyword evidence="1" id="KW-0694">RNA-binding</keyword>
<evidence type="ECO:0000259" key="3">
    <source>
        <dbReference type="PROSITE" id="PS50137"/>
    </source>
</evidence>
<dbReference type="AlphaFoldDB" id="A0A9K3KNY1"/>